<feature type="domain" description="Peptidase M15C" evidence="1">
    <location>
        <begin position="69"/>
        <end position="140"/>
    </location>
</feature>
<dbReference type="RefSeq" id="WP_042232959.1">
    <property type="nucleotide sequence ID" value="NZ_CP026520.1"/>
</dbReference>
<dbReference type="GO" id="GO:0008233">
    <property type="term" value="F:peptidase activity"/>
    <property type="evidence" value="ECO:0007669"/>
    <property type="project" value="InterPro"/>
</dbReference>
<protein>
    <submittedName>
        <fullName evidence="2">M15 family metallopeptidase</fullName>
    </submittedName>
    <submittedName>
        <fullName evidence="3">Peptidoglycan L-alanyl-D-glutamate endopeptidase</fullName>
    </submittedName>
</protein>
<keyword evidence="5" id="KW-1185">Reference proteome</keyword>
<dbReference type="AlphaFoldDB" id="A0A410X0A7"/>
<dbReference type="KEGG" id="pchi:PC41400_21520"/>
<dbReference type="OrthoDB" id="9799970at2"/>
<dbReference type="SUPFAM" id="SSF55166">
    <property type="entry name" value="Hedgehog/DD-peptidase"/>
    <property type="match status" value="1"/>
</dbReference>
<dbReference type="InterPro" id="IPR009045">
    <property type="entry name" value="Zn_M74/Hedgehog-like"/>
</dbReference>
<dbReference type="PANTHER" id="PTHR34385">
    <property type="entry name" value="D-ALANYL-D-ALANINE CARBOXYPEPTIDASE"/>
    <property type="match status" value="1"/>
</dbReference>
<dbReference type="EMBL" id="JAMDMJ010000054">
    <property type="protein sequence ID" value="MCY9599726.1"/>
    <property type="molecule type" value="Genomic_DNA"/>
</dbReference>
<dbReference type="Proteomes" id="UP001527202">
    <property type="component" value="Unassembled WGS sequence"/>
</dbReference>
<evidence type="ECO:0000313" key="5">
    <source>
        <dbReference type="Proteomes" id="UP001527202"/>
    </source>
</evidence>
<evidence type="ECO:0000313" key="2">
    <source>
        <dbReference type="EMBL" id="MCY9599726.1"/>
    </source>
</evidence>
<dbReference type="CDD" id="cd14845">
    <property type="entry name" value="L-Ala-D-Glu_peptidase_like"/>
    <property type="match status" value="1"/>
</dbReference>
<proteinExistence type="predicted"/>
<dbReference type="Gene3D" id="3.30.1380.10">
    <property type="match status" value="1"/>
</dbReference>
<reference evidence="3 4" key="1">
    <citation type="submission" date="2018-01" db="EMBL/GenBank/DDBJ databases">
        <title>The whole genome sequencing and assembly of Paenibacillus chitinolyticus KCCM 41400 strain.</title>
        <authorList>
            <person name="Kim J.-Y."/>
            <person name="Park M.-K."/>
            <person name="Lee Y.-J."/>
            <person name="Yi H."/>
            <person name="Bahn Y.-S."/>
            <person name="Kim J.F."/>
            <person name="Lee D.-W."/>
        </authorList>
    </citation>
    <scope>NUCLEOTIDE SEQUENCE [LARGE SCALE GENOMIC DNA]</scope>
    <source>
        <strain evidence="3 4">KCCM 41400</strain>
    </source>
</reference>
<evidence type="ECO:0000313" key="4">
    <source>
        <dbReference type="Proteomes" id="UP000288943"/>
    </source>
</evidence>
<dbReference type="EMBL" id="CP026520">
    <property type="protein sequence ID" value="QAV20104.1"/>
    <property type="molecule type" value="Genomic_DNA"/>
</dbReference>
<sequence length="229" mass="25934">MLTLDYVLKKSEFRLAGLHPNVAAASKRLIVNCYKRGVTIVITQGLRTFEEQDALYCQGRSKPGPKVTNAKAGESFHNFGVAIDFALLMPDGKNVSWDMTMDSDGDKISDWMEVVTEAKQLGFSWGGDWTGFKDYPHFEMTFGLTIKQYQAGKRPAVTLIQEEDMEVEVLVFEHDWMWKQLGDSLDGLYRKGVISDYTWAEKAYTRKLTKSELTWINIVISARNAGVNV</sequence>
<dbReference type="Pfam" id="PF13539">
    <property type="entry name" value="Peptidase_M15_4"/>
    <property type="match status" value="1"/>
</dbReference>
<dbReference type="InterPro" id="IPR039561">
    <property type="entry name" value="Peptidase_M15C"/>
</dbReference>
<name>A0A410X0A7_9BACL</name>
<dbReference type="InterPro" id="IPR052179">
    <property type="entry name" value="DD-CPase-like"/>
</dbReference>
<evidence type="ECO:0000259" key="1">
    <source>
        <dbReference type="Pfam" id="PF13539"/>
    </source>
</evidence>
<evidence type="ECO:0000313" key="3">
    <source>
        <dbReference type="EMBL" id="QAV20104.1"/>
    </source>
</evidence>
<gene>
    <name evidence="2" type="ORF">M5X16_28675</name>
    <name evidence="3" type="ORF">PC41400_21520</name>
</gene>
<dbReference type="GeneID" id="95377376"/>
<accession>A0A410X0A7</accession>
<organism evidence="3 4">
    <name type="scientific">Paenibacillus chitinolyticus</name>
    <dbReference type="NCBI Taxonomy" id="79263"/>
    <lineage>
        <taxon>Bacteria</taxon>
        <taxon>Bacillati</taxon>
        <taxon>Bacillota</taxon>
        <taxon>Bacilli</taxon>
        <taxon>Bacillales</taxon>
        <taxon>Paenibacillaceae</taxon>
        <taxon>Paenibacillus</taxon>
    </lineage>
</organism>
<reference evidence="2 5" key="2">
    <citation type="submission" date="2022-05" db="EMBL/GenBank/DDBJ databases">
        <title>Genome Sequencing of Bee-Associated Microbes.</title>
        <authorList>
            <person name="Dunlap C."/>
        </authorList>
    </citation>
    <scope>NUCLEOTIDE SEQUENCE [LARGE SCALE GENOMIC DNA]</scope>
    <source>
        <strain evidence="2 5">NRRL B-23120</strain>
    </source>
</reference>
<dbReference type="PANTHER" id="PTHR34385:SF1">
    <property type="entry name" value="PEPTIDOGLYCAN L-ALANYL-D-GLUTAMATE ENDOPEPTIDASE CWLK"/>
    <property type="match status" value="1"/>
</dbReference>
<dbReference type="Proteomes" id="UP000288943">
    <property type="component" value="Chromosome"/>
</dbReference>